<dbReference type="EMBL" id="LR214950">
    <property type="protein sequence ID" value="VEU58650.1"/>
    <property type="molecule type" value="Genomic_DNA"/>
</dbReference>
<dbReference type="Proteomes" id="UP000290568">
    <property type="component" value="Chromosome"/>
</dbReference>
<dbReference type="OrthoDB" id="10006645at2"/>
<sequence length="398" mass="45186">MRKKISEKGKAFKKLVKNVFKPVATAIPVIVIIAIIGFIVWGAYNADWNFSKVNYVPIVAGWLGGGLIGGYVLLATAYFGLRYTVYKGNFIIEVEKSVNQFVLEPLTEFFDSRESKFREFCVKDEKVRVSNKLTEEKIHTASNTVKNSQETVAAQGKGDFNRLRLGFAQENPIGVEDANNSLIVQKDANSTIAAKEKSSGAASGASNTVVKNNDFDQKNEVKNTEKIEYELVEMNLELEDVRDKLIQVVFNKIKDRYSESALIKHYEGFLVLKDKYFNVKDEENDNPNFKNKNIMRFPKRNIQPVKVEGLVSVYSSDLEPIVRNKDKEQDEKTMDKALINLLSKYIVSLMKNLYTLNDVLGNKGNKNYKNENDQGRITPADWQTLQNVSRALLDIHDK</sequence>
<keyword evidence="1" id="KW-1133">Transmembrane helix</keyword>
<dbReference type="AlphaFoldDB" id="A0A449A2Z9"/>
<dbReference type="RefSeq" id="WP_129620291.1">
    <property type="nucleotide sequence ID" value="NZ_LR214950.1"/>
</dbReference>
<reference evidence="2 3" key="1">
    <citation type="submission" date="2019-01" db="EMBL/GenBank/DDBJ databases">
        <authorList>
            <consortium name="Pathogen Informatics"/>
        </authorList>
    </citation>
    <scope>NUCLEOTIDE SEQUENCE [LARGE SCALE GENOMIC DNA]</scope>
    <source>
        <strain evidence="2 3">NCTC10183</strain>
    </source>
</reference>
<keyword evidence="3" id="KW-1185">Reference proteome</keyword>
<evidence type="ECO:0000313" key="3">
    <source>
        <dbReference type="Proteomes" id="UP000290568"/>
    </source>
</evidence>
<feature type="transmembrane region" description="Helical" evidence="1">
    <location>
        <begin position="20"/>
        <end position="44"/>
    </location>
</feature>
<name>A0A449A2Z9_9BACT</name>
<keyword evidence="1" id="KW-0812">Transmembrane</keyword>
<accession>A0A449A2Z9</accession>
<organism evidence="2 3">
    <name type="scientific">Mycoplasmopsis gallinacea</name>
    <dbReference type="NCBI Taxonomy" id="29556"/>
    <lineage>
        <taxon>Bacteria</taxon>
        <taxon>Bacillati</taxon>
        <taxon>Mycoplasmatota</taxon>
        <taxon>Mycoplasmoidales</taxon>
        <taxon>Metamycoplasmataceae</taxon>
        <taxon>Mycoplasmopsis</taxon>
    </lineage>
</organism>
<feature type="transmembrane region" description="Helical" evidence="1">
    <location>
        <begin position="56"/>
        <end position="81"/>
    </location>
</feature>
<gene>
    <name evidence="2" type="ORF">NCTC10183_00418</name>
</gene>
<protein>
    <submittedName>
        <fullName evidence="2">Uncharacterized protein</fullName>
    </submittedName>
</protein>
<evidence type="ECO:0000313" key="2">
    <source>
        <dbReference type="EMBL" id="VEU58650.1"/>
    </source>
</evidence>
<keyword evidence="1" id="KW-0472">Membrane</keyword>
<proteinExistence type="predicted"/>
<evidence type="ECO:0000256" key="1">
    <source>
        <dbReference type="SAM" id="Phobius"/>
    </source>
</evidence>